<evidence type="ECO:0000256" key="3">
    <source>
        <dbReference type="ARBA" id="ARBA00022692"/>
    </source>
</evidence>
<dbReference type="SUPFAM" id="SSF54523">
    <property type="entry name" value="Pili subunits"/>
    <property type="match status" value="1"/>
</dbReference>
<sequence>MITQKGMQSRQHGFTMIELIVVIVILGILAAVALPRFTNVQRDARIAKLNAARGAVQAAAAMVHGAALARAGVADTANCGSAIGFGPDPANNTTNICTENGLVQIVNTYPTANVLGILNASGLISTFFPAGTGVAAANTALDPEGYSVAGGGAAAGSVLTVRVDGGTTPANCSFTYTSPAANTAPVVSAVNTAGC</sequence>
<dbReference type="NCBIfam" id="TIGR02532">
    <property type="entry name" value="IV_pilin_GFxxxE"/>
    <property type="match status" value="1"/>
</dbReference>
<feature type="transmembrane region" description="Helical" evidence="6">
    <location>
        <begin position="12"/>
        <end position="34"/>
    </location>
</feature>
<keyword evidence="2" id="KW-0488">Methylation</keyword>
<evidence type="ECO:0000256" key="1">
    <source>
        <dbReference type="ARBA" id="ARBA00004167"/>
    </source>
</evidence>
<dbReference type="InterPro" id="IPR012902">
    <property type="entry name" value="N_methyl_site"/>
</dbReference>
<keyword evidence="3 6" id="KW-0812">Transmembrane</keyword>
<keyword evidence="5 6" id="KW-0472">Membrane</keyword>
<evidence type="ECO:0000256" key="6">
    <source>
        <dbReference type="SAM" id="Phobius"/>
    </source>
</evidence>
<evidence type="ECO:0000256" key="2">
    <source>
        <dbReference type="ARBA" id="ARBA00022481"/>
    </source>
</evidence>
<name>Q3SKR8_THIDA</name>
<dbReference type="Proteomes" id="UP000008291">
    <property type="component" value="Chromosome"/>
</dbReference>
<dbReference type="AlphaFoldDB" id="Q3SKR8"/>
<dbReference type="EMBL" id="CP000116">
    <property type="protein sequence ID" value="AAZ96707.1"/>
    <property type="molecule type" value="Genomic_DNA"/>
</dbReference>
<dbReference type="eggNOG" id="COG2165">
    <property type="taxonomic scope" value="Bacteria"/>
</dbReference>
<reference evidence="7 8" key="1">
    <citation type="journal article" date="2006" name="J. Bacteriol.">
        <title>The genome sequence of the obligately chemolithoautotrophic, facultatively anaerobic bacterium Thiobacillus denitrificans.</title>
        <authorList>
            <person name="Beller H.R."/>
            <person name="Chain P.S."/>
            <person name="Letain T.E."/>
            <person name="Chakicherla A."/>
            <person name="Larimer F.W."/>
            <person name="Richardson P.M."/>
            <person name="Coleman M.A."/>
            <person name="Wood A.P."/>
            <person name="Kelly D.P."/>
        </authorList>
    </citation>
    <scope>NUCLEOTIDE SEQUENCE [LARGE SCALE GENOMIC DNA]</scope>
    <source>
        <strain evidence="7 8">ATCC 25259</strain>
    </source>
</reference>
<dbReference type="HOGENOM" id="CLU_098637_3_2_4"/>
<accession>Q3SKR8</accession>
<keyword evidence="4 6" id="KW-1133">Transmembrane helix</keyword>
<dbReference type="GO" id="GO:0016020">
    <property type="term" value="C:membrane"/>
    <property type="evidence" value="ECO:0007669"/>
    <property type="project" value="UniProtKB-SubCell"/>
</dbReference>
<evidence type="ECO:0000313" key="7">
    <source>
        <dbReference type="EMBL" id="AAZ96707.1"/>
    </source>
</evidence>
<evidence type="ECO:0000313" key="8">
    <source>
        <dbReference type="Proteomes" id="UP000008291"/>
    </source>
</evidence>
<evidence type="ECO:0000256" key="5">
    <source>
        <dbReference type="ARBA" id="ARBA00023136"/>
    </source>
</evidence>
<dbReference type="STRING" id="292415.Tbd_0754"/>
<keyword evidence="8" id="KW-1185">Reference proteome</keyword>
<dbReference type="PANTHER" id="PTHR30093:SF44">
    <property type="entry name" value="TYPE II SECRETION SYSTEM CORE PROTEIN G"/>
    <property type="match status" value="1"/>
</dbReference>
<dbReference type="RefSeq" id="WP_011311266.1">
    <property type="nucleotide sequence ID" value="NC_007404.1"/>
</dbReference>
<comment type="subcellular location">
    <subcellularLocation>
        <location evidence="1">Membrane</location>
        <topology evidence="1">Single-pass membrane protein</topology>
    </subcellularLocation>
</comment>
<dbReference type="Gene3D" id="3.30.700.10">
    <property type="entry name" value="Glycoprotein, Type 4 Pilin"/>
    <property type="match status" value="1"/>
</dbReference>
<gene>
    <name evidence="7" type="ordered locus">Tbd_0754</name>
</gene>
<dbReference type="InterPro" id="IPR045584">
    <property type="entry name" value="Pilin-like"/>
</dbReference>
<dbReference type="Pfam" id="PF07963">
    <property type="entry name" value="N_methyl"/>
    <property type="match status" value="1"/>
</dbReference>
<proteinExistence type="predicted"/>
<dbReference type="KEGG" id="tbd:Tbd_0754"/>
<organism evidence="7 8">
    <name type="scientific">Thiobacillus denitrificans (strain ATCC 25259 / T1)</name>
    <dbReference type="NCBI Taxonomy" id="292415"/>
    <lineage>
        <taxon>Bacteria</taxon>
        <taxon>Pseudomonadati</taxon>
        <taxon>Pseudomonadota</taxon>
        <taxon>Betaproteobacteria</taxon>
        <taxon>Nitrosomonadales</taxon>
        <taxon>Thiobacillaceae</taxon>
        <taxon>Thiobacillus</taxon>
    </lineage>
</organism>
<protein>
    <submittedName>
        <fullName evidence="7">Type II secretory pathway, pseudopilin PulG</fullName>
    </submittedName>
</protein>
<dbReference type="PANTHER" id="PTHR30093">
    <property type="entry name" value="GENERAL SECRETION PATHWAY PROTEIN G"/>
    <property type="match status" value="1"/>
</dbReference>
<evidence type="ECO:0000256" key="4">
    <source>
        <dbReference type="ARBA" id="ARBA00022989"/>
    </source>
</evidence>